<dbReference type="AlphaFoldDB" id="A0A5J6MZW1"/>
<evidence type="ECO:0000259" key="3">
    <source>
        <dbReference type="SMART" id="SM00903"/>
    </source>
</evidence>
<dbReference type="Gene3D" id="2.30.110.10">
    <property type="entry name" value="Electron Transport, Fmn-binding Protein, Chain A"/>
    <property type="match status" value="1"/>
</dbReference>
<evidence type="ECO:0000256" key="1">
    <source>
        <dbReference type="ARBA" id="ARBA00008898"/>
    </source>
</evidence>
<evidence type="ECO:0000313" key="4">
    <source>
        <dbReference type="EMBL" id="QEX22514.1"/>
    </source>
</evidence>
<gene>
    <name evidence="4" type="ORF">FRZ61_24460</name>
</gene>
<comment type="similarity">
    <text evidence="1">Belongs to the non-flavoprotein flavin reductase family.</text>
</comment>
<keyword evidence="5" id="KW-1185">Reference proteome</keyword>
<dbReference type="Proteomes" id="UP000325797">
    <property type="component" value="Chromosome"/>
</dbReference>
<dbReference type="PANTHER" id="PTHR30466">
    <property type="entry name" value="FLAVIN REDUCTASE"/>
    <property type="match status" value="1"/>
</dbReference>
<dbReference type="SUPFAM" id="SSF50475">
    <property type="entry name" value="FMN-binding split barrel"/>
    <property type="match status" value="1"/>
</dbReference>
<dbReference type="Pfam" id="PF01613">
    <property type="entry name" value="Flavin_Reduct"/>
    <property type="match status" value="1"/>
</dbReference>
<dbReference type="GO" id="GO:0042602">
    <property type="term" value="F:riboflavin reductase (NADPH) activity"/>
    <property type="evidence" value="ECO:0007669"/>
    <property type="project" value="TreeGrafter"/>
</dbReference>
<reference evidence="4 5" key="1">
    <citation type="submission" date="2019-08" db="EMBL/GenBank/DDBJ databases">
        <title>Hyperibacter terrae gen. nov., sp. nov. and Hyperibacter viscosus sp. nov., two new members in the family Rhodospirillaceae isolated from the rhizosphere of Hypericum perforatum.</title>
        <authorList>
            <person name="Noviana Z."/>
        </authorList>
    </citation>
    <scope>NUCLEOTIDE SEQUENCE [LARGE SCALE GENOMIC DNA]</scope>
    <source>
        <strain evidence="4 5">R5959</strain>
    </source>
</reference>
<dbReference type="KEGG" id="hadh:FRZ61_24460"/>
<dbReference type="RefSeq" id="WP_151117992.1">
    <property type="nucleotide sequence ID" value="NZ_CP042582.1"/>
</dbReference>
<keyword evidence="2" id="KW-0560">Oxidoreductase</keyword>
<evidence type="ECO:0000313" key="5">
    <source>
        <dbReference type="Proteomes" id="UP000325797"/>
    </source>
</evidence>
<dbReference type="PANTHER" id="PTHR30466:SF11">
    <property type="entry name" value="FLAVIN-DEPENDENT MONOOXYGENASE, REDUCTASE SUBUNIT HSAB"/>
    <property type="match status" value="1"/>
</dbReference>
<organism evidence="4 5">
    <name type="scientific">Hypericibacter adhaerens</name>
    <dbReference type="NCBI Taxonomy" id="2602016"/>
    <lineage>
        <taxon>Bacteria</taxon>
        <taxon>Pseudomonadati</taxon>
        <taxon>Pseudomonadota</taxon>
        <taxon>Alphaproteobacteria</taxon>
        <taxon>Rhodospirillales</taxon>
        <taxon>Dongiaceae</taxon>
        <taxon>Hypericibacter</taxon>
    </lineage>
</organism>
<feature type="domain" description="Flavin reductase like" evidence="3">
    <location>
        <begin position="12"/>
        <end position="156"/>
    </location>
</feature>
<dbReference type="SMART" id="SM00903">
    <property type="entry name" value="Flavin_Reduct"/>
    <property type="match status" value="1"/>
</dbReference>
<evidence type="ECO:0000256" key="2">
    <source>
        <dbReference type="ARBA" id="ARBA00023002"/>
    </source>
</evidence>
<sequence>MTLDGREFRNALGWFATGVTIITTVTPKGEPIGITANSFNSVSLDPPLVVFSLDRRAFSLAQFQESGVFAINVLCEDQKDLSAAFARAGHPKWDGVKFEIWDTGSPILDGTLASFDCRLHATHDGGDHIVFLGNVLKMRAAPEGRPLLYFRGKYMKIGDIH</sequence>
<dbReference type="OrthoDB" id="9792858at2"/>
<name>A0A5J6MZW1_9PROT</name>
<dbReference type="EMBL" id="CP042582">
    <property type="protein sequence ID" value="QEX22514.1"/>
    <property type="molecule type" value="Genomic_DNA"/>
</dbReference>
<accession>A0A5J6MZW1</accession>
<dbReference type="InterPro" id="IPR050268">
    <property type="entry name" value="NADH-dep_flavin_reductase"/>
</dbReference>
<proteinExistence type="inferred from homology"/>
<dbReference type="GO" id="GO:0010181">
    <property type="term" value="F:FMN binding"/>
    <property type="evidence" value="ECO:0007669"/>
    <property type="project" value="InterPro"/>
</dbReference>
<protein>
    <submittedName>
        <fullName evidence="4">FMN reductase</fullName>
    </submittedName>
</protein>
<dbReference type="InterPro" id="IPR002563">
    <property type="entry name" value="Flavin_Rdtase-like_dom"/>
</dbReference>
<dbReference type="InterPro" id="IPR012349">
    <property type="entry name" value="Split_barrel_FMN-bd"/>
</dbReference>